<name>A0ABU0U696_9SPHI</name>
<dbReference type="EMBL" id="JAUTBA010000001">
    <property type="protein sequence ID" value="MDQ1150486.1"/>
    <property type="molecule type" value="Genomic_DNA"/>
</dbReference>
<sequence length="61" mass="7068">MKIWILIVLSLTMFSCNQKTLNEDELCRAFHTLNKSGKFDFLYNVSIGKGRVENVCNDKLK</sequence>
<accession>A0ABU0U696</accession>
<dbReference type="PROSITE" id="PS51257">
    <property type="entry name" value="PROKAR_LIPOPROTEIN"/>
    <property type="match status" value="1"/>
</dbReference>
<reference evidence="1 2" key="1">
    <citation type="submission" date="2023-07" db="EMBL/GenBank/DDBJ databases">
        <title>Functional and genomic diversity of the sorghum phyllosphere microbiome.</title>
        <authorList>
            <person name="Shade A."/>
        </authorList>
    </citation>
    <scope>NUCLEOTIDE SEQUENCE [LARGE SCALE GENOMIC DNA]</scope>
    <source>
        <strain evidence="1 2">SORGH_AS_0892</strain>
    </source>
</reference>
<evidence type="ECO:0008006" key="3">
    <source>
        <dbReference type="Google" id="ProtNLM"/>
    </source>
</evidence>
<dbReference type="Proteomes" id="UP001244640">
    <property type="component" value="Unassembled WGS sequence"/>
</dbReference>
<protein>
    <recommendedName>
        <fullName evidence="3">Lipoprotein</fullName>
    </recommendedName>
</protein>
<organism evidence="1 2">
    <name type="scientific">Sphingobacterium zeae</name>
    <dbReference type="NCBI Taxonomy" id="1776859"/>
    <lineage>
        <taxon>Bacteria</taxon>
        <taxon>Pseudomonadati</taxon>
        <taxon>Bacteroidota</taxon>
        <taxon>Sphingobacteriia</taxon>
        <taxon>Sphingobacteriales</taxon>
        <taxon>Sphingobacteriaceae</taxon>
        <taxon>Sphingobacterium</taxon>
    </lineage>
</organism>
<evidence type="ECO:0000313" key="2">
    <source>
        <dbReference type="Proteomes" id="UP001244640"/>
    </source>
</evidence>
<evidence type="ECO:0000313" key="1">
    <source>
        <dbReference type="EMBL" id="MDQ1150486.1"/>
    </source>
</evidence>
<comment type="caution">
    <text evidence="1">The sequence shown here is derived from an EMBL/GenBank/DDBJ whole genome shotgun (WGS) entry which is preliminary data.</text>
</comment>
<keyword evidence="2" id="KW-1185">Reference proteome</keyword>
<proteinExistence type="predicted"/>
<gene>
    <name evidence="1" type="ORF">QE382_002470</name>
</gene>